<gene>
    <name evidence="1" type="ORF">LY60_03258</name>
</gene>
<accession>A0A562J3C4</accession>
<organism evidence="1 2">
    <name type="scientific">Sedimentibacter saalensis</name>
    <dbReference type="NCBI Taxonomy" id="130788"/>
    <lineage>
        <taxon>Bacteria</taxon>
        <taxon>Bacillati</taxon>
        <taxon>Bacillota</taxon>
        <taxon>Tissierellia</taxon>
        <taxon>Sedimentibacter</taxon>
    </lineage>
</organism>
<dbReference type="EMBL" id="VLKH01000012">
    <property type="protein sequence ID" value="TWH77749.1"/>
    <property type="molecule type" value="Genomic_DNA"/>
</dbReference>
<comment type="caution">
    <text evidence="1">The sequence shown here is derived from an EMBL/GenBank/DDBJ whole genome shotgun (WGS) entry which is preliminary data.</text>
</comment>
<sequence>MYMEFIHILIMDMFPRTNGFNDINPVLSSYVECVVLLEKK</sequence>
<name>A0A562J3C4_9FIRM</name>
<reference evidence="1 2" key="1">
    <citation type="submission" date="2019-07" db="EMBL/GenBank/DDBJ databases">
        <title>Genomic Encyclopedia of Type Strains, Phase I: the one thousand microbial genomes (KMG-I) project.</title>
        <authorList>
            <person name="Kyrpides N."/>
        </authorList>
    </citation>
    <scope>NUCLEOTIDE SEQUENCE [LARGE SCALE GENOMIC DNA]</scope>
    <source>
        <strain evidence="1 2">DSM 13558</strain>
    </source>
</reference>
<dbReference type="Proteomes" id="UP000315343">
    <property type="component" value="Unassembled WGS sequence"/>
</dbReference>
<proteinExistence type="predicted"/>
<evidence type="ECO:0000313" key="2">
    <source>
        <dbReference type="Proteomes" id="UP000315343"/>
    </source>
</evidence>
<evidence type="ECO:0000313" key="1">
    <source>
        <dbReference type="EMBL" id="TWH77749.1"/>
    </source>
</evidence>
<dbReference type="AlphaFoldDB" id="A0A562J3C4"/>
<protein>
    <submittedName>
        <fullName evidence="1">Uncharacterized protein</fullName>
    </submittedName>
</protein>
<keyword evidence="2" id="KW-1185">Reference proteome</keyword>